<feature type="transmembrane region" description="Helical" evidence="6">
    <location>
        <begin position="120"/>
        <end position="139"/>
    </location>
</feature>
<dbReference type="NCBIfam" id="TIGR00374">
    <property type="entry name" value="flippase-like domain"/>
    <property type="match status" value="1"/>
</dbReference>
<evidence type="ECO:0000313" key="8">
    <source>
        <dbReference type="Proteomes" id="UP000651057"/>
    </source>
</evidence>
<comment type="caution">
    <text evidence="7">The sequence shown here is derived from an EMBL/GenBank/DDBJ whole genome shotgun (WGS) entry which is preliminary data.</text>
</comment>
<keyword evidence="4 6" id="KW-1133">Transmembrane helix</keyword>
<feature type="transmembrane region" description="Helical" evidence="6">
    <location>
        <begin position="198"/>
        <end position="217"/>
    </location>
</feature>
<dbReference type="InterPro" id="IPR022791">
    <property type="entry name" value="L-PG_synthase/AglD"/>
</dbReference>
<dbReference type="Pfam" id="PF03706">
    <property type="entry name" value="LPG_synthase_TM"/>
    <property type="match status" value="1"/>
</dbReference>
<sequence>MKRFGFWVKFLGILLFCFLIYKVGWRETIDSIKKVSIFHVFVGILIFWVAFYLKSLRWKVVSNSYGIPLKSFQAFRVFFIGIFLANITPGKIGDFARLFYIKDQLPSQKIGWSSLIMDRIFDLICLAFFSLIAIVYYQFHFGILKFPKNPWSLLLWIGVLLLVVVIFYLLRNKLIKVIQPWWNAFNSHNLKGYDGLKAIAITCLSMILIYGVFNYMAWVMNISINHLGLFLGAFILGILTLLPITILGIGVRETSLVIIFQLYDLSSQDAIALSLIIFLLQLLSLLPGAIWFYFSPVELSKLKRLE</sequence>
<feature type="transmembrane region" description="Helical" evidence="6">
    <location>
        <begin position="151"/>
        <end position="170"/>
    </location>
</feature>
<dbReference type="PANTHER" id="PTHR40277:SF1">
    <property type="entry name" value="BLL5419 PROTEIN"/>
    <property type="match status" value="1"/>
</dbReference>
<feature type="transmembrane region" description="Helical" evidence="6">
    <location>
        <begin position="6"/>
        <end position="23"/>
    </location>
</feature>
<dbReference type="AlphaFoldDB" id="A0A937A1M0"/>
<evidence type="ECO:0000256" key="4">
    <source>
        <dbReference type="ARBA" id="ARBA00022989"/>
    </source>
</evidence>
<dbReference type="PANTHER" id="PTHR40277">
    <property type="entry name" value="BLL5419 PROTEIN"/>
    <property type="match status" value="1"/>
</dbReference>
<evidence type="ECO:0000256" key="3">
    <source>
        <dbReference type="ARBA" id="ARBA00022692"/>
    </source>
</evidence>
<organism evidence="7 8">
    <name type="scientific">Aquimarina mytili</name>
    <dbReference type="NCBI Taxonomy" id="874423"/>
    <lineage>
        <taxon>Bacteria</taxon>
        <taxon>Pseudomonadati</taxon>
        <taxon>Bacteroidota</taxon>
        <taxon>Flavobacteriia</taxon>
        <taxon>Flavobacteriales</taxon>
        <taxon>Flavobacteriaceae</taxon>
        <taxon>Aquimarina</taxon>
    </lineage>
</organism>
<evidence type="ECO:0000256" key="5">
    <source>
        <dbReference type="ARBA" id="ARBA00023136"/>
    </source>
</evidence>
<feature type="transmembrane region" description="Helical" evidence="6">
    <location>
        <begin position="229"/>
        <end position="249"/>
    </location>
</feature>
<dbReference type="Proteomes" id="UP000651057">
    <property type="component" value="Unassembled WGS sequence"/>
</dbReference>
<dbReference type="RefSeq" id="WP_201918305.1">
    <property type="nucleotide sequence ID" value="NZ_BAABAX010000008.1"/>
</dbReference>
<keyword evidence="3 6" id="KW-0812">Transmembrane</keyword>
<feature type="transmembrane region" description="Helical" evidence="6">
    <location>
        <begin position="35"/>
        <end position="53"/>
    </location>
</feature>
<accession>A0A937A1M0</accession>
<dbReference type="GO" id="GO:0005886">
    <property type="term" value="C:plasma membrane"/>
    <property type="evidence" value="ECO:0007669"/>
    <property type="project" value="UniProtKB-SubCell"/>
</dbReference>
<evidence type="ECO:0000313" key="7">
    <source>
        <dbReference type="EMBL" id="MBL0683360.1"/>
    </source>
</evidence>
<comment type="subcellular location">
    <subcellularLocation>
        <location evidence="1">Cell membrane</location>
        <topology evidence="1">Multi-pass membrane protein</topology>
    </subcellularLocation>
</comment>
<evidence type="ECO:0000256" key="1">
    <source>
        <dbReference type="ARBA" id="ARBA00004651"/>
    </source>
</evidence>
<name>A0A937A1M0_9FLAO</name>
<protein>
    <submittedName>
        <fullName evidence="7">Flippase-like domain-containing protein</fullName>
    </submittedName>
</protein>
<evidence type="ECO:0000256" key="6">
    <source>
        <dbReference type="SAM" id="Phobius"/>
    </source>
</evidence>
<keyword evidence="8" id="KW-1185">Reference proteome</keyword>
<feature type="transmembrane region" description="Helical" evidence="6">
    <location>
        <begin position="270"/>
        <end position="294"/>
    </location>
</feature>
<keyword evidence="2" id="KW-1003">Cell membrane</keyword>
<proteinExistence type="predicted"/>
<evidence type="ECO:0000256" key="2">
    <source>
        <dbReference type="ARBA" id="ARBA00022475"/>
    </source>
</evidence>
<keyword evidence="5 6" id="KW-0472">Membrane</keyword>
<gene>
    <name evidence="7" type="ORF">JJQ60_07515</name>
</gene>
<feature type="transmembrane region" description="Helical" evidence="6">
    <location>
        <begin position="73"/>
        <end position="100"/>
    </location>
</feature>
<dbReference type="EMBL" id="JAERQJ010000003">
    <property type="protein sequence ID" value="MBL0683360.1"/>
    <property type="molecule type" value="Genomic_DNA"/>
</dbReference>
<reference evidence="7" key="1">
    <citation type="submission" date="2021-01" db="EMBL/GenBank/DDBJ databases">
        <authorList>
            <person name="Zhong Y.L."/>
        </authorList>
    </citation>
    <scope>NUCLEOTIDE SEQUENCE</scope>
    <source>
        <strain evidence="7">KCTC 23302</strain>
    </source>
</reference>